<comment type="caution">
    <text evidence="1">The sequence shown here is derived from an EMBL/GenBank/DDBJ whole genome shotgun (WGS) entry which is preliminary data.</text>
</comment>
<organism evidence="1 2">
    <name type="scientific">Megasphaera lornae</name>
    <dbReference type="NCBI Taxonomy" id="1000568"/>
    <lineage>
        <taxon>Bacteria</taxon>
        <taxon>Bacillati</taxon>
        <taxon>Bacillota</taxon>
        <taxon>Negativicutes</taxon>
        <taxon>Veillonellales</taxon>
        <taxon>Veillonellaceae</taxon>
        <taxon>Megasphaera</taxon>
    </lineage>
</organism>
<accession>A0ABN0D0A4</accession>
<evidence type="ECO:0000313" key="1">
    <source>
        <dbReference type="EMBL" id="EGL39902.1"/>
    </source>
</evidence>
<sequence>MGDENYRAKDIVRYTYLAEADNLVDKIKEIRQKLEDKGYKTVEVKNYWLDKTNPYNGINTIVRIPTGEEIEIQYHTPESLETKKQQHKIYKVQRKIKDSESIEYNKLRDKMYELAKELEIPLNISEDIL</sequence>
<dbReference type="RefSeq" id="WP_007391274.1">
    <property type="nucleotide sequence ID" value="NZ_AFIJ01000032.1"/>
</dbReference>
<protein>
    <submittedName>
        <fullName evidence="1">Uncharacterized protein</fullName>
    </submittedName>
</protein>
<evidence type="ECO:0000313" key="2">
    <source>
        <dbReference type="Proteomes" id="UP000004018"/>
    </source>
</evidence>
<dbReference type="EMBL" id="AFIJ01000032">
    <property type="protein sequence ID" value="EGL39902.1"/>
    <property type="molecule type" value="Genomic_DNA"/>
</dbReference>
<keyword evidence="2" id="KW-1185">Reference proteome</keyword>
<reference evidence="1 2" key="1">
    <citation type="submission" date="2011-04" db="EMBL/GenBank/DDBJ databases">
        <authorList>
            <person name="Harkins D.M."/>
            <person name="Madupu R."/>
            <person name="Durkin A.S."/>
            <person name="Torralba M."/>
            <person name="Methe B."/>
            <person name="Sutton G.G."/>
            <person name="Nelson K.E."/>
        </authorList>
    </citation>
    <scope>NUCLEOTIDE SEQUENCE [LARGE SCALE GENOMIC DNA]</scope>
    <source>
        <strain evidence="1 2">UPII 199-6</strain>
    </source>
</reference>
<dbReference type="Proteomes" id="UP000004018">
    <property type="component" value="Unassembled WGS sequence"/>
</dbReference>
<name>A0ABN0D0A4_9FIRM</name>
<proteinExistence type="predicted"/>
<gene>
    <name evidence="1" type="ORF">HMPREF1039_0414</name>
</gene>